<sequence>MRIRTPYASIGKYSDGLRQMSNTKMFRIKFSPPAPPSPLCRRRVVIHAAPPRRNLVEISSTYFGNCLRPLLFPMQIKTFALQFGQNAQ</sequence>
<dbReference type="EMBL" id="JAACXV010012415">
    <property type="protein sequence ID" value="KAF7274659.1"/>
    <property type="molecule type" value="Genomic_DNA"/>
</dbReference>
<evidence type="ECO:0000313" key="2">
    <source>
        <dbReference type="Proteomes" id="UP000625711"/>
    </source>
</evidence>
<comment type="caution">
    <text evidence="1">The sequence shown here is derived from an EMBL/GenBank/DDBJ whole genome shotgun (WGS) entry which is preliminary data.</text>
</comment>
<protein>
    <submittedName>
        <fullName evidence="1">Uncharacterized protein</fullName>
    </submittedName>
</protein>
<keyword evidence="2" id="KW-1185">Reference proteome</keyword>
<reference evidence="1" key="1">
    <citation type="submission" date="2020-08" db="EMBL/GenBank/DDBJ databases">
        <title>Genome sequencing and assembly of the red palm weevil Rhynchophorus ferrugineus.</title>
        <authorList>
            <person name="Dias G.B."/>
            <person name="Bergman C.M."/>
            <person name="Manee M."/>
        </authorList>
    </citation>
    <scope>NUCLEOTIDE SEQUENCE</scope>
    <source>
        <strain evidence="1">AA-2017</strain>
        <tissue evidence="1">Whole larva</tissue>
    </source>
</reference>
<gene>
    <name evidence="1" type="ORF">GWI33_012667</name>
</gene>
<dbReference type="Proteomes" id="UP000625711">
    <property type="component" value="Unassembled WGS sequence"/>
</dbReference>
<name>A0A834I624_RHYFE</name>
<organism evidence="1 2">
    <name type="scientific">Rhynchophorus ferrugineus</name>
    <name type="common">Red palm weevil</name>
    <name type="synonym">Curculio ferrugineus</name>
    <dbReference type="NCBI Taxonomy" id="354439"/>
    <lineage>
        <taxon>Eukaryota</taxon>
        <taxon>Metazoa</taxon>
        <taxon>Ecdysozoa</taxon>
        <taxon>Arthropoda</taxon>
        <taxon>Hexapoda</taxon>
        <taxon>Insecta</taxon>
        <taxon>Pterygota</taxon>
        <taxon>Neoptera</taxon>
        <taxon>Endopterygota</taxon>
        <taxon>Coleoptera</taxon>
        <taxon>Polyphaga</taxon>
        <taxon>Cucujiformia</taxon>
        <taxon>Curculionidae</taxon>
        <taxon>Dryophthorinae</taxon>
        <taxon>Rhynchophorus</taxon>
    </lineage>
</organism>
<evidence type="ECO:0000313" key="1">
    <source>
        <dbReference type="EMBL" id="KAF7274659.1"/>
    </source>
</evidence>
<proteinExistence type="predicted"/>
<accession>A0A834I624</accession>
<dbReference type="AlphaFoldDB" id="A0A834I624"/>